<organism evidence="1 2">
    <name type="scientific">Rhabditophanes sp. KR3021</name>
    <dbReference type="NCBI Taxonomy" id="114890"/>
    <lineage>
        <taxon>Eukaryota</taxon>
        <taxon>Metazoa</taxon>
        <taxon>Ecdysozoa</taxon>
        <taxon>Nematoda</taxon>
        <taxon>Chromadorea</taxon>
        <taxon>Rhabditida</taxon>
        <taxon>Tylenchina</taxon>
        <taxon>Panagrolaimomorpha</taxon>
        <taxon>Strongyloidoidea</taxon>
        <taxon>Alloionematidae</taxon>
        <taxon>Rhabditophanes</taxon>
    </lineage>
</organism>
<name>A0AC35TUS1_9BILA</name>
<evidence type="ECO:0000313" key="2">
    <source>
        <dbReference type="WBParaSite" id="RSKR_0000455100.1"/>
    </source>
</evidence>
<accession>A0AC35TUS1</accession>
<sequence length="147" mass="16051">MFSLKFLSLVLVVVSASFVHGSESEETDEGVEAISERFNATLEDFEAYRSERDFTEACDKIANTGADYCTTFNMCCSPVMMLNPFGADKCQEADQENLCIKGGDGVIVKICRARKCSMSEPTTTTTTEAPENRHSYANGVSTLTVGK</sequence>
<proteinExistence type="predicted"/>
<dbReference type="WBParaSite" id="RSKR_0000455100.1">
    <property type="protein sequence ID" value="RSKR_0000455100.1"/>
    <property type="gene ID" value="RSKR_0000455100"/>
</dbReference>
<reference evidence="2" key="1">
    <citation type="submission" date="2016-11" db="UniProtKB">
        <authorList>
            <consortium name="WormBaseParasite"/>
        </authorList>
    </citation>
    <scope>IDENTIFICATION</scope>
    <source>
        <strain evidence="2">KR3021</strain>
    </source>
</reference>
<dbReference type="Proteomes" id="UP000095286">
    <property type="component" value="Unplaced"/>
</dbReference>
<evidence type="ECO:0000313" key="1">
    <source>
        <dbReference type="Proteomes" id="UP000095286"/>
    </source>
</evidence>
<protein>
    <submittedName>
        <fullName evidence="2">DUF2769 domain-containing protein</fullName>
    </submittedName>
</protein>